<dbReference type="Proteomes" id="UP000319525">
    <property type="component" value="Unassembled WGS sequence"/>
</dbReference>
<dbReference type="EMBL" id="BJML01000005">
    <property type="protein sequence ID" value="GEB45833.1"/>
    <property type="molecule type" value="Genomic_DNA"/>
</dbReference>
<evidence type="ECO:0000313" key="3">
    <source>
        <dbReference type="Proteomes" id="UP000319525"/>
    </source>
</evidence>
<protein>
    <submittedName>
        <fullName evidence="2">Uncharacterized protein</fullName>
    </submittedName>
</protein>
<keyword evidence="1" id="KW-1133">Transmembrane helix</keyword>
<evidence type="ECO:0000256" key="1">
    <source>
        <dbReference type="SAM" id="Phobius"/>
    </source>
</evidence>
<accession>A0A4Y3QMF1</accession>
<name>A0A4Y3QMF1_MICTE</name>
<evidence type="ECO:0000313" key="2">
    <source>
        <dbReference type="EMBL" id="GEB45833.1"/>
    </source>
</evidence>
<gene>
    <name evidence="2" type="ORF">MTE01_17780</name>
</gene>
<feature type="transmembrane region" description="Helical" evidence="1">
    <location>
        <begin position="12"/>
        <end position="37"/>
    </location>
</feature>
<organism evidence="2 3">
    <name type="scientific">Microbacterium testaceum</name>
    <name type="common">Aureobacterium testaceum</name>
    <name type="synonym">Brevibacterium testaceum</name>
    <dbReference type="NCBI Taxonomy" id="2033"/>
    <lineage>
        <taxon>Bacteria</taxon>
        <taxon>Bacillati</taxon>
        <taxon>Actinomycetota</taxon>
        <taxon>Actinomycetes</taxon>
        <taxon>Micrococcales</taxon>
        <taxon>Microbacteriaceae</taxon>
        <taxon>Microbacterium</taxon>
    </lineage>
</organism>
<reference evidence="2 3" key="1">
    <citation type="submission" date="2019-06" db="EMBL/GenBank/DDBJ databases">
        <title>Whole genome shotgun sequence of Microbacterium testaceum NBRC 12675.</title>
        <authorList>
            <person name="Hosoyama A."/>
            <person name="Uohara A."/>
            <person name="Ohji S."/>
            <person name="Ichikawa N."/>
        </authorList>
    </citation>
    <scope>NUCLEOTIDE SEQUENCE [LARGE SCALE GENOMIC DNA]</scope>
    <source>
        <strain evidence="2 3">NBRC 12675</strain>
    </source>
</reference>
<dbReference type="GeneID" id="57144466"/>
<dbReference type="AlphaFoldDB" id="A0A4Y3QMF1"/>
<keyword evidence="1" id="KW-0472">Membrane</keyword>
<comment type="caution">
    <text evidence="2">The sequence shown here is derived from an EMBL/GenBank/DDBJ whole genome shotgun (WGS) entry which is preliminary data.</text>
</comment>
<sequence length="142" mass="15360">MQLAVNRVRSQRAALIATGVTAGVAITAMLAVLLVMMTTRDTRQDIDLGDFAHSSSQFRALNGYEEATEKLCSDVAGCVQGYSATYASYRKFSSIDDAVAFAATSSSSYRSNWIVIEYVGHSLSEGDRADVQEYFDSTATSE</sequence>
<keyword evidence="1" id="KW-0812">Transmembrane</keyword>
<dbReference type="RefSeq" id="WP_141376928.1">
    <property type="nucleotide sequence ID" value="NZ_BJML01000005.1"/>
</dbReference>
<proteinExistence type="predicted"/>